<feature type="signal peptide" evidence="1">
    <location>
        <begin position="1"/>
        <end position="27"/>
    </location>
</feature>
<gene>
    <name evidence="2" type="ORF">GK047_11105</name>
</gene>
<evidence type="ECO:0000256" key="1">
    <source>
        <dbReference type="SAM" id="SignalP"/>
    </source>
</evidence>
<protein>
    <submittedName>
        <fullName evidence="2">Uncharacterized protein</fullName>
    </submittedName>
</protein>
<keyword evidence="1" id="KW-0732">Signal</keyword>
<dbReference type="EMBL" id="JAAIKC010000003">
    <property type="protein sequence ID" value="NEW06560.1"/>
    <property type="molecule type" value="Genomic_DNA"/>
</dbReference>
<proteinExistence type="predicted"/>
<accession>A0A6G3ZWV5</accession>
<organism evidence="2">
    <name type="scientific">Paenibacillus sp. SYP-B3998</name>
    <dbReference type="NCBI Taxonomy" id="2678564"/>
    <lineage>
        <taxon>Bacteria</taxon>
        <taxon>Bacillati</taxon>
        <taxon>Bacillota</taxon>
        <taxon>Bacilli</taxon>
        <taxon>Bacillales</taxon>
        <taxon>Paenibacillaceae</taxon>
        <taxon>Paenibacillus</taxon>
    </lineage>
</organism>
<comment type="caution">
    <text evidence="2">The sequence shown here is derived from an EMBL/GenBank/DDBJ whole genome shotgun (WGS) entry which is preliminary data.</text>
</comment>
<dbReference type="RefSeq" id="WP_163945800.1">
    <property type="nucleotide sequence ID" value="NZ_JAAIKC010000003.1"/>
</dbReference>
<sequence length="112" mass="12223">MKLNKKLLMAFLLCMLVFTMVPLAASAATVSNTAQGQGDLYLNGTFYVWHGGDLILTEVTTGRTVFKSHYSEAANHSPYGNNLNNYVISNLPSGTYQLTWTDSIGGSLSIHF</sequence>
<evidence type="ECO:0000313" key="2">
    <source>
        <dbReference type="EMBL" id="NEW06560.1"/>
    </source>
</evidence>
<feature type="chain" id="PRO_5026244078" evidence="1">
    <location>
        <begin position="28"/>
        <end position="112"/>
    </location>
</feature>
<dbReference type="AlphaFoldDB" id="A0A6G3ZWV5"/>
<reference evidence="2" key="1">
    <citation type="submission" date="2020-02" db="EMBL/GenBank/DDBJ databases">
        <authorList>
            <person name="Shen X.-R."/>
            <person name="Zhang Y.-X."/>
        </authorList>
    </citation>
    <scope>NUCLEOTIDE SEQUENCE</scope>
    <source>
        <strain evidence="2">SYP-B3998</strain>
    </source>
</reference>
<name>A0A6G3ZWV5_9BACL</name>